<protein>
    <submittedName>
        <fullName evidence="1">Nucleotidyl transferase AbiEii/AbiGii toxin family protein</fullName>
    </submittedName>
</protein>
<proteinExistence type="predicted"/>
<reference evidence="1" key="1">
    <citation type="submission" date="2020-12" db="EMBL/GenBank/DDBJ databases">
        <title>Bacterial novel species Flavobacterium sp. SE-1-e isolated from soil.</title>
        <authorList>
            <person name="Jung H.-Y."/>
        </authorList>
    </citation>
    <scope>NUCLEOTIDE SEQUENCE</scope>
    <source>
        <strain evidence="1">SE-1-e</strain>
    </source>
</reference>
<dbReference type="RefSeq" id="WP_200105547.1">
    <property type="nucleotide sequence ID" value="NZ_JAEHFV010000002.1"/>
</dbReference>
<organism evidence="1 2">
    <name type="scientific">Flavobacterium agrisoli</name>
    <dbReference type="NCBI Taxonomy" id="2793066"/>
    <lineage>
        <taxon>Bacteria</taxon>
        <taxon>Pseudomonadati</taxon>
        <taxon>Bacteroidota</taxon>
        <taxon>Flavobacteriia</taxon>
        <taxon>Flavobacteriales</taxon>
        <taxon>Flavobacteriaceae</taxon>
        <taxon>Flavobacterium</taxon>
    </lineage>
</organism>
<comment type="caution">
    <text evidence="1">The sequence shown here is derived from an EMBL/GenBank/DDBJ whole genome shotgun (WGS) entry which is preliminary data.</text>
</comment>
<keyword evidence="2" id="KW-1185">Reference proteome</keyword>
<keyword evidence="1" id="KW-0808">Transferase</keyword>
<dbReference type="GO" id="GO:0016740">
    <property type="term" value="F:transferase activity"/>
    <property type="evidence" value="ECO:0007669"/>
    <property type="project" value="UniProtKB-KW"/>
</dbReference>
<name>A0A934PNF8_9FLAO</name>
<sequence>MNEELFRDFYLVGGTSLSLQIGHRNSIDIDLFGNCEINQNEFIEKLKEYGDVIVIQSTKNILITEINGIKVDFVNYKYPLLSEPIIEDKIRMLSKIDISAMKLNAIAGRGSKKDFIDLFFLLNEFTLKEIIAFYLQKYSDGSEFMVQKSLTYFEDADDQLNPKMLHKSFNWEACKQKIIQEVLKLN</sequence>
<gene>
    <name evidence="1" type="ORF">I5M07_07220</name>
</gene>
<evidence type="ECO:0000313" key="1">
    <source>
        <dbReference type="EMBL" id="MBK0369628.1"/>
    </source>
</evidence>
<dbReference type="Pfam" id="PF08843">
    <property type="entry name" value="AbiEii"/>
    <property type="match status" value="1"/>
</dbReference>
<dbReference type="AlphaFoldDB" id="A0A934PNF8"/>
<evidence type="ECO:0000313" key="2">
    <source>
        <dbReference type="Proteomes" id="UP000609172"/>
    </source>
</evidence>
<accession>A0A934PNF8</accession>
<dbReference type="EMBL" id="JAEHFV010000002">
    <property type="protein sequence ID" value="MBK0369628.1"/>
    <property type="molecule type" value="Genomic_DNA"/>
</dbReference>
<dbReference type="Proteomes" id="UP000609172">
    <property type="component" value="Unassembled WGS sequence"/>
</dbReference>
<dbReference type="InterPro" id="IPR014942">
    <property type="entry name" value="AbiEii"/>
</dbReference>